<feature type="compositionally biased region" description="Low complexity" evidence="1">
    <location>
        <begin position="9"/>
        <end position="24"/>
    </location>
</feature>
<dbReference type="EMBL" id="LWSU01000042">
    <property type="protein sequence ID" value="OAX57115.1"/>
    <property type="molecule type" value="Genomic_DNA"/>
</dbReference>
<protein>
    <submittedName>
        <fullName evidence="2">Uncharacterized protein</fullName>
    </submittedName>
</protein>
<dbReference type="AlphaFoldDB" id="A0A199P7X9"/>
<reference evidence="2 3" key="1">
    <citation type="submission" date="2016-04" db="EMBL/GenBank/DDBJ databases">
        <title>Xanthomonas translucens phylogeny.</title>
        <authorList>
            <person name="Langlois P."/>
        </authorList>
    </citation>
    <scope>NUCLEOTIDE SEQUENCE [LARGE SCALE GENOMIC DNA]</scope>
    <source>
        <strain evidence="2 3">B99</strain>
    </source>
</reference>
<feature type="region of interest" description="Disordered" evidence="1">
    <location>
        <begin position="1"/>
        <end position="26"/>
    </location>
</feature>
<evidence type="ECO:0000313" key="2">
    <source>
        <dbReference type="EMBL" id="OAX57115.1"/>
    </source>
</evidence>
<organism evidence="2 3">
    <name type="scientific">Xanthomonas graminis pv. poae</name>
    <dbReference type="NCBI Taxonomy" id="227946"/>
    <lineage>
        <taxon>Bacteria</taxon>
        <taxon>Pseudomonadati</taxon>
        <taxon>Pseudomonadota</taxon>
        <taxon>Gammaproteobacteria</taxon>
        <taxon>Lysobacterales</taxon>
        <taxon>Lysobacteraceae</taxon>
        <taxon>Xanthomonas</taxon>
        <taxon>Xanthomonas translucens group</taxon>
        <taxon>Xanthomonas graminis</taxon>
    </lineage>
</organism>
<proteinExistence type="predicted"/>
<comment type="caution">
    <text evidence="2">The sequence shown here is derived from an EMBL/GenBank/DDBJ whole genome shotgun (WGS) entry which is preliminary data.</text>
</comment>
<evidence type="ECO:0000256" key="1">
    <source>
        <dbReference type="SAM" id="MobiDB-lite"/>
    </source>
</evidence>
<accession>A0A199P7X9</accession>
<gene>
    <name evidence="2" type="ORF">A6R73_11180</name>
</gene>
<evidence type="ECO:0000313" key="3">
    <source>
        <dbReference type="Proteomes" id="UP000093858"/>
    </source>
</evidence>
<name>A0A199P7X9_9XANT</name>
<dbReference type="RefSeq" id="WP_064538432.1">
    <property type="nucleotide sequence ID" value="NZ_LWSU01000042.1"/>
</dbReference>
<sequence>MSFGSAWDASGYASSAKASGNSSGVTEQSGLFAGNVNLIGGAIASTNADNSELTVGPAA</sequence>
<dbReference type="Proteomes" id="UP000093858">
    <property type="component" value="Unassembled WGS sequence"/>
</dbReference>